<gene>
    <name evidence="5" type="ORF">OJAG_08020</name>
</gene>
<dbReference type="Pfam" id="PF01039">
    <property type="entry name" value="Carboxyl_trans"/>
    <property type="match status" value="1"/>
</dbReference>
<keyword evidence="5" id="KW-0808">Transferase</keyword>
<evidence type="ECO:0000256" key="2">
    <source>
        <dbReference type="ARBA" id="ARBA00046317"/>
    </source>
</evidence>
<accession>A0A163SJA0</accession>
<dbReference type="PATRIC" id="fig|43678.3.peg.840"/>
<dbReference type="PANTHER" id="PTHR22855">
    <property type="entry name" value="ACETYL, PROPIONYL, PYRUVATE, AND GLUTACONYL CARBOXYLASE-RELATED"/>
    <property type="match status" value="1"/>
</dbReference>
<dbReference type="GO" id="GO:0004485">
    <property type="term" value="F:methylcrotonoyl-CoA carboxylase activity"/>
    <property type="evidence" value="ECO:0007669"/>
    <property type="project" value="TreeGrafter"/>
</dbReference>
<evidence type="ECO:0000259" key="4">
    <source>
        <dbReference type="PROSITE" id="PS50989"/>
    </source>
</evidence>
<comment type="similarity">
    <text evidence="1">Belongs to the AccD/PCCB family.</text>
</comment>
<dbReference type="EC" id="2.1.3.1" evidence="5"/>
<feature type="domain" description="CoA carboxyltransferase N-terminal" evidence="3">
    <location>
        <begin position="35"/>
        <end position="291"/>
    </location>
</feature>
<reference evidence="5 6" key="1">
    <citation type="submission" date="2016-01" db="EMBL/GenBank/DDBJ databases">
        <title>Genome sequence of Oerskovia enterophila VJag, an agar and cellulose degrading bacterium.</title>
        <authorList>
            <person name="Poehlein A."/>
            <person name="Jag V."/>
            <person name="Bengelsdorf F."/>
            <person name="Duerre P."/>
            <person name="Daniel R."/>
        </authorList>
    </citation>
    <scope>NUCLEOTIDE SEQUENCE [LARGE SCALE GENOMIC DNA]</scope>
    <source>
        <strain evidence="5 6">VJag</strain>
    </source>
</reference>
<dbReference type="SUPFAM" id="SSF52096">
    <property type="entry name" value="ClpP/crotonase"/>
    <property type="match status" value="2"/>
</dbReference>
<proteinExistence type="inferred from homology"/>
<dbReference type="FunFam" id="3.90.226.10:FF:000007">
    <property type="entry name" value="Methylcrotonoyl-CoA carboxylase subunit beta"/>
    <property type="match status" value="1"/>
</dbReference>
<evidence type="ECO:0000313" key="6">
    <source>
        <dbReference type="Proteomes" id="UP000076447"/>
    </source>
</evidence>
<name>A0A163SJA0_9CELL</name>
<dbReference type="GO" id="GO:0047154">
    <property type="term" value="F:methylmalonyl-CoA carboxytransferase activity"/>
    <property type="evidence" value="ECO:0007669"/>
    <property type="project" value="UniProtKB-EC"/>
</dbReference>
<dbReference type="EMBL" id="LRIE01000050">
    <property type="protein sequence ID" value="KZM36481.1"/>
    <property type="molecule type" value="Genomic_DNA"/>
</dbReference>
<evidence type="ECO:0000256" key="1">
    <source>
        <dbReference type="ARBA" id="ARBA00006102"/>
    </source>
</evidence>
<dbReference type="AlphaFoldDB" id="A0A163SJA0"/>
<dbReference type="FunFam" id="3.90.226.10:FF:000004">
    <property type="entry name" value="Methylcrotonoyl-CoA carboxylase beta chain"/>
    <property type="match status" value="1"/>
</dbReference>
<dbReference type="InterPro" id="IPR011763">
    <property type="entry name" value="COA_CT_C"/>
</dbReference>
<dbReference type="Proteomes" id="UP000076447">
    <property type="component" value="Unassembled WGS sequence"/>
</dbReference>
<dbReference type="GO" id="GO:1905202">
    <property type="term" value="C:methylcrotonoyl-CoA carboxylase complex"/>
    <property type="evidence" value="ECO:0007669"/>
    <property type="project" value="TreeGrafter"/>
</dbReference>
<comment type="pathway">
    <text evidence="2">Amino-acid degradation; L-leucine degradation.</text>
</comment>
<evidence type="ECO:0000313" key="5">
    <source>
        <dbReference type="EMBL" id="KZM36481.1"/>
    </source>
</evidence>
<dbReference type="GO" id="GO:0006552">
    <property type="term" value="P:L-leucine catabolic process"/>
    <property type="evidence" value="ECO:0007669"/>
    <property type="project" value="TreeGrafter"/>
</dbReference>
<evidence type="ECO:0000259" key="3">
    <source>
        <dbReference type="PROSITE" id="PS50980"/>
    </source>
</evidence>
<dbReference type="InterPro" id="IPR045190">
    <property type="entry name" value="MCCB/AccD1-like"/>
</dbReference>
<feature type="domain" description="CoA carboxyltransferase C-terminal" evidence="4">
    <location>
        <begin position="301"/>
        <end position="539"/>
    </location>
</feature>
<dbReference type="InterPro" id="IPR029045">
    <property type="entry name" value="ClpP/crotonase-like_dom_sf"/>
</dbReference>
<dbReference type="InterPro" id="IPR034733">
    <property type="entry name" value="AcCoA_carboxyl_beta"/>
</dbReference>
<organism evidence="5 6">
    <name type="scientific">Oerskovia enterophila</name>
    <dbReference type="NCBI Taxonomy" id="43678"/>
    <lineage>
        <taxon>Bacteria</taxon>
        <taxon>Bacillati</taxon>
        <taxon>Actinomycetota</taxon>
        <taxon>Actinomycetes</taxon>
        <taxon>Micrococcales</taxon>
        <taxon>Cellulomonadaceae</taxon>
        <taxon>Oerskovia</taxon>
    </lineage>
</organism>
<comment type="caution">
    <text evidence="5">The sequence shown here is derived from an EMBL/GenBank/DDBJ whole genome shotgun (WGS) entry which is preliminary data.</text>
</comment>
<dbReference type="STRING" id="43678.OJAG_08020"/>
<dbReference type="PANTHER" id="PTHR22855:SF13">
    <property type="entry name" value="METHYLCROTONOYL-COA CARBOXYLASE BETA CHAIN, MITOCHONDRIAL"/>
    <property type="match status" value="1"/>
</dbReference>
<protein>
    <submittedName>
        <fullName evidence="5">Methylmalonyl-CoA carboxyltransferase 12S subunit</fullName>
        <ecNumber evidence="5">2.1.3.1</ecNumber>
    </submittedName>
</protein>
<dbReference type="PROSITE" id="PS50980">
    <property type="entry name" value="COA_CT_NTER"/>
    <property type="match status" value="1"/>
</dbReference>
<sequence length="558" mass="58844">MTATLPSTRAPGVGDVLGTTVDPASATALANDAAQRALVAGLRERTARAALGGPEQARARHVARGKLLPRDRVEHLLDEGSPFLEIAPLAAEGMLGGEWPGAGVIAGIGLVEGRQVLVVCNDATVKGGTYHPLTVKKHLRAQEIALENRLPCVYLVDSGGAFLPLQAEVFPDRDHFGRIFYHQARLSAAGIPQIAAVLGSCTAGGAYVPAMSDETVIVRNQGTIFLGGPPLVKAAIGEVVTAEELGGGDLHARRSGVTDHLAEDDEHALAIVRRIVSTLPPDPAPAWAVRESVPPAVGQDEPGGPGESLYGAVPVDVQAPYDAREIVARLVDGSVFHEFKREYGDTLVTGFAHLHGHPVGIVANNGVLFSPSALKGAHFVELCDQRGIPLVFLQNISGFMVGTDAEAGGIAKDGAKMVTAVATTRVPRLTVVVGGSFGAGNYSMCGRAYSPRFLWSWPASRISVMGGPQAASVLATVKADQLATRGEQWAPDDEAAFREDIRSRYEEQGDPYYATARLWDDGIIDPADTRRVLGLALDVCARTPLAPTEGPRFGLFRM</sequence>
<dbReference type="PROSITE" id="PS50989">
    <property type="entry name" value="COA_CT_CTER"/>
    <property type="match status" value="1"/>
</dbReference>
<dbReference type="Gene3D" id="3.90.226.10">
    <property type="entry name" value="2-enoyl-CoA Hydratase, Chain A, domain 1"/>
    <property type="match status" value="2"/>
</dbReference>
<dbReference type="InterPro" id="IPR011762">
    <property type="entry name" value="COA_CT_N"/>
</dbReference>